<proteinExistence type="predicted"/>
<protein>
    <submittedName>
        <fullName evidence="2">GNAT family N-acetyltransferase</fullName>
    </submittedName>
</protein>
<feature type="domain" description="N-acetyltransferase" evidence="1">
    <location>
        <begin position="33"/>
        <end position="118"/>
    </location>
</feature>
<dbReference type="InterPro" id="IPR016181">
    <property type="entry name" value="Acyl_CoA_acyltransferase"/>
</dbReference>
<dbReference type="Pfam" id="PF00583">
    <property type="entry name" value="Acetyltransf_1"/>
    <property type="match status" value="1"/>
</dbReference>
<accession>A0A8I0KCJ9</accession>
<comment type="caution">
    <text evidence="2">The sequence shown here is derived from an EMBL/GenBank/DDBJ whole genome shotgun (WGS) entry which is preliminary data.</text>
</comment>
<evidence type="ECO:0000313" key="3">
    <source>
        <dbReference type="Proteomes" id="UP000634608"/>
    </source>
</evidence>
<evidence type="ECO:0000259" key="1">
    <source>
        <dbReference type="PROSITE" id="PS51186"/>
    </source>
</evidence>
<evidence type="ECO:0000313" key="2">
    <source>
        <dbReference type="EMBL" id="MBD0222649.1"/>
    </source>
</evidence>
<dbReference type="EMBL" id="JACSVK010000634">
    <property type="protein sequence ID" value="MBD0222649.1"/>
    <property type="molecule type" value="Genomic_DNA"/>
</dbReference>
<dbReference type="SUPFAM" id="SSF55729">
    <property type="entry name" value="Acyl-CoA N-acyltransferases (Nat)"/>
    <property type="match status" value="1"/>
</dbReference>
<dbReference type="PROSITE" id="PS51186">
    <property type="entry name" value="GNAT"/>
    <property type="match status" value="1"/>
</dbReference>
<dbReference type="GO" id="GO:0016747">
    <property type="term" value="F:acyltransferase activity, transferring groups other than amino-acyl groups"/>
    <property type="evidence" value="ECO:0007669"/>
    <property type="project" value="InterPro"/>
</dbReference>
<reference evidence="2" key="1">
    <citation type="submission" date="2020-08" db="EMBL/GenBank/DDBJ databases">
        <title>Diversity of carbapenem-resistant Acinetobacter baumannii and bacteriophage-mediated spread of the Oxa23 carbapenemase.</title>
        <authorList>
            <person name="Abouelfetouh A."/>
            <person name="Mattock J."/>
            <person name="Turner D."/>
            <person name="Li E."/>
            <person name="Evans B.A."/>
        </authorList>
    </citation>
    <scope>NUCLEOTIDE SEQUENCE</scope>
    <source>
        <strain evidence="2">A86</strain>
    </source>
</reference>
<feature type="non-terminal residue" evidence="2">
    <location>
        <position position="170"/>
    </location>
</feature>
<dbReference type="RefSeq" id="WP_188147788.1">
    <property type="nucleotide sequence ID" value="NZ_JACSVK010000634.1"/>
</dbReference>
<organism evidence="2 3">
    <name type="scientific">Acinetobacter baumannii</name>
    <dbReference type="NCBI Taxonomy" id="470"/>
    <lineage>
        <taxon>Bacteria</taxon>
        <taxon>Pseudomonadati</taxon>
        <taxon>Pseudomonadota</taxon>
        <taxon>Gammaproteobacteria</taxon>
        <taxon>Moraxellales</taxon>
        <taxon>Moraxellaceae</taxon>
        <taxon>Acinetobacter</taxon>
        <taxon>Acinetobacter calcoaceticus/baumannii complex</taxon>
    </lineage>
</organism>
<dbReference type="InterPro" id="IPR000182">
    <property type="entry name" value="GNAT_dom"/>
</dbReference>
<gene>
    <name evidence="2" type="ORF">IAG11_22770</name>
</gene>
<sequence>SFNQSATPEQTISVDDFVKGIKKQYGIELGLKGSPTSNVLSLHKIVVPEAMRNQGTGSKAMQDIIKYADSQNKTIALTPSSDFGGNKNRLTGFYKKLGFVENKGRNKDYEISESMYRAPNGRKYNQANGGTRGSITFSTSQDGSTIVLSKNADFSTFVHELGHHFLEMNM</sequence>
<dbReference type="AlphaFoldDB" id="A0A8I0KCJ9"/>
<dbReference type="Gene3D" id="3.40.630.30">
    <property type="match status" value="1"/>
</dbReference>
<dbReference type="Proteomes" id="UP000634608">
    <property type="component" value="Unassembled WGS sequence"/>
</dbReference>
<name>A0A8I0KCJ9_ACIBA</name>
<keyword evidence="2" id="KW-0808">Transferase</keyword>
<feature type="non-terminal residue" evidence="2">
    <location>
        <position position="1"/>
    </location>
</feature>